<keyword evidence="2" id="KW-1185">Reference proteome</keyword>
<name>A0A7W5C7L1_9BACL</name>
<accession>A0A7W5C7L1</accession>
<evidence type="ECO:0000313" key="1">
    <source>
        <dbReference type="EMBL" id="MBB3152482.1"/>
    </source>
</evidence>
<organism evidence="1 2">
    <name type="scientific">Paenibacillus endophyticus</name>
    <dbReference type="NCBI Taxonomy" id="1294268"/>
    <lineage>
        <taxon>Bacteria</taxon>
        <taxon>Bacillati</taxon>
        <taxon>Bacillota</taxon>
        <taxon>Bacilli</taxon>
        <taxon>Bacillales</taxon>
        <taxon>Paenibacillaceae</taxon>
        <taxon>Paenibacillus</taxon>
    </lineage>
</organism>
<dbReference type="RefSeq" id="WP_183562466.1">
    <property type="nucleotide sequence ID" value="NZ_CBCSLB010000005.1"/>
</dbReference>
<dbReference type="EMBL" id="JACHXW010000006">
    <property type="protein sequence ID" value="MBB3152482.1"/>
    <property type="molecule type" value="Genomic_DNA"/>
</dbReference>
<proteinExistence type="predicted"/>
<dbReference type="AlphaFoldDB" id="A0A7W5C7L1"/>
<dbReference type="Proteomes" id="UP000518605">
    <property type="component" value="Unassembled WGS sequence"/>
</dbReference>
<sequence length="68" mass="7342">MKPGIDAELVKLVLMGQESVNCGIAGAERYEVDERGICPVLATAEKPIKGIWLSECGGRANYLFSVFP</sequence>
<comment type="caution">
    <text evidence="1">The sequence shown here is derived from an EMBL/GenBank/DDBJ whole genome shotgun (WGS) entry which is preliminary data.</text>
</comment>
<protein>
    <submittedName>
        <fullName evidence="1">Uncharacterized protein</fullName>
    </submittedName>
</protein>
<reference evidence="1 2" key="1">
    <citation type="submission" date="2020-08" db="EMBL/GenBank/DDBJ databases">
        <title>Genomic Encyclopedia of Type Strains, Phase III (KMG-III): the genomes of soil and plant-associated and newly described type strains.</title>
        <authorList>
            <person name="Whitman W."/>
        </authorList>
    </citation>
    <scope>NUCLEOTIDE SEQUENCE [LARGE SCALE GENOMIC DNA]</scope>
    <source>
        <strain evidence="1 2">CECT 8234</strain>
    </source>
</reference>
<evidence type="ECO:0000313" key="2">
    <source>
        <dbReference type="Proteomes" id="UP000518605"/>
    </source>
</evidence>
<gene>
    <name evidence="1" type="ORF">FHS16_002532</name>
</gene>